<evidence type="ECO:0000313" key="4">
    <source>
        <dbReference type="Proteomes" id="UP001596157"/>
    </source>
</evidence>
<dbReference type="EMBL" id="JBHSKF010000005">
    <property type="protein sequence ID" value="MFC5288215.1"/>
    <property type="molecule type" value="Genomic_DNA"/>
</dbReference>
<sequence>MHRRVGSVTVAADQRTFLVEMAERDTITVSVIPGTTDLPPVAPFCLVHGTPSVAVETSRLTVHYATDPVTVGHLTHLAHSLTRRALSPKTRRSSSERRGDEQHDGHGDDVVSSPSWRWLSRVRAPVRPSWWSV</sequence>
<gene>
    <name evidence="3" type="ORF">ACFPM7_14235</name>
</gene>
<name>A0ABW0ERX1_9PSEU</name>
<keyword evidence="4" id="KW-1185">Reference proteome</keyword>
<dbReference type="Pfam" id="PF19054">
    <property type="entry name" value="DUF5753"/>
    <property type="match status" value="1"/>
</dbReference>
<protein>
    <submittedName>
        <fullName evidence="3">Scr1 family TA system antitoxin-like transcriptional regulator</fullName>
    </submittedName>
</protein>
<organism evidence="3 4">
    <name type="scientific">Actinokineospora guangxiensis</name>
    <dbReference type="NCBI Taxonomy" id="1490288"/>
    <lineage>
        <taxon>Bacteria</taxon>
        <taxon>Bacillati</taxon>
        <taxon>Actinomycetota</taxon>
        <taxon>Actinomycetes</taxon>
        <taxon>Pseudonocardiales</taxon>
        <taxon>Pseudonocardiaceae</taxon>
        <taxon>Actinokineospora</taxon>
    </lineage>
</organism>
<accession>A0ABW0ERX1</accession>
<evidence type="ECO:0000256" key="1">
    <source>
        <dbReference type="SAM" id="MobiDB-lite"/>
    </source>
</evidence>
<comment type="caution">
    <text evidence="3">The sequence shown here is derived from an EMBL/GenBank/DDBJ whole genome shotgun (WGS) entry which is preliminary data.</text>
</comment>
<feature type="compositionally biased region" description="Basic and acidic residues" evidence="1">
    <location>
        <begin position="93"/>
        <end position="109"/>
    </location>
</feature>
<reference evidence="4" key="1">
    <citation type="journal article" date="2019" name="Int. J. Syst. Evol. Microbiol.">
        <title>The Global Catalogue of Microorganisms (GCM) 10K type strain sequencing project: providing services to taxonomists for standard genome sequencing and annotation.</title>
        <authorList>
            <consortium name="The Broad Institute Genomics Platform"/>
            <consortium name="The Broad Institute Genome Sequencing Center for Infectious Disease"/>
            <person name="Wu L."/>
            <person name="Ma J."/>
        </authorList>
    </citation>
    <scope>NUCLEOTIDE SEQUENCE [LARGE SCALE GENOMIC DNA]</scope>
    <source>
        <strain evidence="4">CCUG 59778</strain>
    </source>
</reference>
<dbReference type="RefSeq" id="WP_378248014.1">
    <property type="nucleotide sequence ID" value="NZ_JBHSKF010000005.1"/>
</dbReference>
<dbReference type="Proteomes" id="UP001596157">
    <property type="component" value="Unassembled WGS sequence"/>
</dbReference>
<evidence type="ECO:0000259" key="2">
    <source>
        <dbReference type="Pfam" id="PF19054"/>
    </source>
</evidence>
<evidence type="ECO:0000313" key="3">
    <source>
        <dbReference type="EMBL" id="MFC5288215.1"/>
    </source>
</evidence>
<feature type="domain" description="DUF5753" evidence="2">
    <location>
        <begin position="2"/>
        <end position="90"/>
    </location>
</feature>
<proteinExistence type="predicted"/>
<feature type="region of interest" description="Disordered" evidence="1">
    <location>
        <begin position="80"/>
        <end position="112"/>
    </location>
</feature>
<dbReference type="InterPro" id="IPR043917">
    <property type="entry name" value="DUF5753"/>
</dbReference>